<keyword evidence="7" id="KW-0325">Glycoprotein</keyword>
<comment type="subcellular location">
    <subcellularLocation>
        <location evidence="1">Membrane</location>
        <topology evidence="1">Single-pass type I membrane protein</topology>
    </subcellularLocation>
</comment>
<dbReference type="Gene3D" id="2.60.120.1190">
    <property type="match status" value="1"/>
</dbReference>
<proteinExistence type="predicted"/>
<evidence type="ECO:0000256" key="1">
    <source>
        <dbReference type="ARBA" id="ARBA00004479"/>
    </source>
</evidence>
<keyword evidence="10" id="KW-1185">Reference proteome</keyword>
<accession>A0A915KRS1</accession>
<evidence type="ECO:0000256" key="2">
    <source>
        <dbReference type="ARBA" id="ARBA00022692"/>
    </source>
</evidence>
<name>A0A915KRS1_ROMCU</name>
<keyword evidence="3" id="KW-0732">Signal</keyword>
<evidence type="ECO:0000256" key="3">
    <source>
        <dbReference type="ARBA" id="ARBA00022729"/>
    </source>
</evidence>
<evidence type="ECO:0000256" key="5">
    <source>
        <dbReference type="ARBA" id="ARBA00023136"/>
    </source>
</evidence>
<feature type="transmembrane region" description="Helical" evidence="8">
    <location>
        <begin position="211"/>
        <end position="234"/>
    </location>
</feature>
<evidence type="ECO:0000259" key="9">
    <source>
        <dbReference type="Pfam" id="PF21114"/>
    </source>
</evidence>
<dbReference type="Proteomes" id="UP000887565">
    <property type="component" value="Unplaced"/>
</dbReference>
<keyword evidence="4 8" id="KW-1133">Transmembrane helix</keyword>
<dbReference type="AlphaFoldDB" id="A0A915KRS1"/>
<evidence type="ECO:0000256" key="4">
    <source>
        <dbReference type="ARBA" id="ARBA00022989"/>
    </source>
</evidence>
<dbReference type="InterPro" id="IPR048525">
    <property type="entry name" value="DDR1-2_DS-like"/>
</dbReference>
<dbReference type="Pfam" id="PF21114">
    <property type="entry name" value="DDR1-2_DS-like"/>
    <property type="match status" value="1"/>
</dbReference>
<keyword evidence="6" id="KW-1015">Disulfide bond</keyword>
<dbReference type="WBParaSite" id="nRc.2.0.1.t41458-RA">
    <property type="protein sequence ID" value="nRc.2.0.1.t41458-RA"/>
    <property type="gene ID" value="nRc.2.0.1.g41458"/>
</dbReference>
<evidence type="ECO:0000313" key="10">
    <source>
        <dbReference type="Proteomes" id="UP000887565"/>
    </source>
</evidence>
<evidence type="ECO:0000313" key="11">
    <source>
        <dbReference type="WBParaSite" id="nRc.2.0.1.t41458-RA"/>
    </source>
</evidence>
<keyword evidence="5 8" id="KW-0472">Membrane</keyword>
<evidence type="ECO:0000256" key="6">
    <source>
        <dbReference type="ARBA" id="ARBA00023157"/>
    </source>
</evidence>
<sequence>MAPQGHWLNGHDLRDKIYDGTTTRNHYLSHGLGLLVDGQTGKELLGTVDEFQPWIGWRNDSLGGHLDIDFEFDAPRNFTLLRVYVYNSRKKHIRSFTEAKLYFSATNDFNLTSFLTYKHDMDVFTESPSWIAIVIPNKIAKFIKCQFKFSDEWLLISEIDFISSVALDLESDNEIKILKPNTIETTKIWKKFENSKSNGKISLDDLTISSVALIIGFIVFFIVFCTAVLIFAIFKRKKLHKKYLSPTYTGLGHHHDGGGGNRQTERINVDVKNMQMTVVSSSDEVVGCICPTATTRKNPLSVRFGGFLRPISKLIGLPRSDDSKEFRYLSAKSSDFNTDSSECTDPVNSTYSGTAPLIPPQVPLCYRAKSVTKINHQKSDGVYSTLKSIYGSGKFPSNPRGEKIPGSLHYASTVIVVPDDYRTSPKSPK</sequence>
<keyword evidence="2 8" id="KW-0812">Transmembrane</keyword>
<evidence type="ECO:0000256" key="8">
    <source>
        <dbReference type="SAM" id="Phobius"/>
    </source>
</evidence>
<feature type="domain" description="Discoidin" evidence="9">
    <location>
        <begin position="3"/>
        <end position="163"/>
    </location>
</feature>
<organism evidence="10 11">
    <name type="scientific">Romanomermis culicivorax</name>
    <name type="common">Nematode worm</name>
    <dbReference type="NCBI Taxonomy" id="13658"/>
    <lineage>
        <taxon>Eukaryota</taxon>
        <taxon>Metazoa</taxon>
        <taxon>Ecdysozoa</taxon>
        <taxon>Nematoda</taxon>
        <taxon>Enoplea</taxon>
        <taxon>Dorylaimia</taxon>
        <taxon>Mermithida</taxon>
        <taxon>Mermithoidea</taxon>
        <taxon>Mermithidae</taxon>
        <taxon>Romanomermis</taxon>
    </lineage>
</organism>
<evidence type="ECO:0000256" key="7">
    <source>
        <dbReference type="ARBA" id="ARBA00023180"/>
    </source>
</evidence>
<reference evidence="11" key="1">
    <citation type="submission" date="2022-11" db="UniProtKB">
        <authorList>
            <consortium name="WormBaseParasite"/>
        </authorList>
    </citation>
    <scope>IDENTIFICATION</scope>
</reference>
<protein>
    <recommendedName>
        <fullName evidence="9">Discoidin domain-containing protein</fullName>
    </recommendedName>
</protein>
<dbReference type="GO" id="GO:0016020">
    <property type="term" value="C:membrane"/>
    <property type="evidence" value="ECO:0007669"/>
    <property type="project" value="UniProtKB-SubCell"/>
</dbReference>